<organism evidence="1">
    <name type="scientific">freshwater metagenome</name>
    <dbReference type="NCBI Taxonomy" id="449393"/>
    <lineage>
        <taxon>unclassified sequences</taxon>
        <taxon>metagenomes</taxon>
        <taxon>ecological metagenomes</taxon>
    </lineage>
</organism>
<dbReference type="AlphaFoldDB" id="A0A6J7FB49"/>
<dbReference type="EMBL" id="CAFBLX010000132">
    <property type="protein sequence ID" value="CAB4892687.1"/>
    <property type="molecule type" value="Genomic_DNA"/>
</dbReference>
<reference evidence="1" key="1">
    <citation type="submission" date="2020-05" db="EMBL/GenBank/DDBJ databases">
        <authorList>
            <person name="Chiriac C."/>
            <person name="Salcher M."/>
            <person name="Ghai R."/>
            <person name="Kavagutti S V."/>
        </authorList>
    </citation>
    <scope>NUCLEOTIDE SEQUENCE</scope>
</reference>
<protein>
    <submittedName>
        <fullName evidence="1">Unannotated protein</fullName>
    </submittedName>
</protein>
<proteinExistence type="predicted"/>
<evidence type="ECO:0000313" key="1">
    <source>
        <dbReference type="EMBL" id="CAB4892687.1"/>
    </source>
</evidence>
<sequence>MSGVGLALPADHEALGHGGRLIDAALGHSGLVDPASGLRDVGQRHHRGAGQVVAGGAVVDVEYRLIPPDRSEHRQACLHVDADVTGVDGQGERLGRWQAAAEFPVDQQRPHIAEGDALCNQFLDVDSAVTQCAAVLVGLGDVGGEGDHTFETGNEIFGNVLNSHGLWTPSSRLRPALRRIRACLRKP</sequence>
<name>A0A6J7FB49_9ZZZZ</name>
<gene>
    <name evidence="1" type="ORF">UFOPK3472_02008</name>
</gene>
<accession>A0A6J7FB49</accession>